<dbReference type="FunFam" id="3.40.1170.10:FF:000001">
    <property type="entry name" value="DNA mismatch repair protein MutS"/>
    <property type="match status" value="1"/>
</dbReference>
<dbReference type="HAMAP" id="MF_00096">
    <property type="entry name" value="MutS"/>
    <property type="match status" value="1"/>
</dbReference>
<dbReference type="PANTHER" id="PTHR11361:SF34">
    <property type="entry name" value="DNA MISMATCH REPAIR PROTEIN MSH1, MITOCHONDRIAL"/>
    <property type="match status" value="1"/>
</dbReference>
<evidence type="ECO:0000259" key="13">
    <source>
        <dbReference type="PROSITE" id="PS00486"/>
    </source>
</evidence>
<evidence type="ECO:0000313" key="14">
    <source>
        <dbReference type="EMBL" id="VFK12039.1"/>
    </source>
</evidence>
<evidence type="ECO:0000256" key="3">
    <source>
        <dbReference type="ARBA" id="ARBA00022741"/>
    </source>
</evidence>
<dbReference type="Pfam" id="PF00488">
    <property type="entry name" value="MutS_V"/>
    <property type="match status" value="1"/>
</dbReference>
<dbReference type="PROSITE" id="PS00486">
    <property type="entry name" value="DNA_MISMATCH_REPAIR_2"/>
    <property type="match status" value="1"/>
</dbReference>
<evidence type="ECO:0000256" key="1">
    <source>
        <dbReference type="ARBA" id="ARBA00006271"/>
    </source>
</evidence>
<dbReference type="InterPro" id="IPR007695">
    <property type="entry name" value="DNA_mismatch_repair_MutS-lik_N"/>
</dbReference>
<dbReference type="GO" id="GO:0006298">
    <property type="term" value="P:mismatch repair"/>
    <property type="evidence" value="ECO:0007669"/>
    <property type="project" value="UniProtKB-UniRule"/>
</dbReference>
<evidence type="ECO:0000256" key="9">
    <source>
        <dbReference type="HAMAP-Rule" id="MF_00096"/>
    </source>
</evidence>
<feature type="region of interest" description="Disordered" evidence="12">
    <location>
        <begin position="1"/>
        <end position="23"/>
    </location>
</feature>
<keyword evidence="5 9" id="KW-0067">ATP-binding</keyword>
<feature type="compositionally biased region" description="Polar residues" evidence="12">
    <location>
        <begin position="8"/>
        <end position="19"/>
    </location>
</feature>
<dbReference type="Gene3D" id="6.10.140.430">
    <property type="match status" value="1"/>
</dbReference>
<comment type="function">
    <text evidence="8 9">This protein is involved in the repair of mismatches in DNA. It is possible that it carries out the mismatch recognition step. This protein has a weak ATPase activity.</text>
</comment>
<dbReference type="Gene3D" id="3.40.50.300">
    <property type="entry name" value="P-loop containing nucleotide triphosphate hydrolases"/>
    <property type="match status" value="1"/>
</dbReference>
<feature type="compositionally biased region" description="Pro residues" evidence="12">
    <location>
        <begin position="819"/>
        <end position="834"/>
    </location>
</feature>
<dbReference type="Gene3D" id="3.30.420.110">
    <property type="entry name" value="MutS, connector domain"/>
    <property type="match status" value="1"/>
</dbReference>
<feature type="coiled-coil region" evidence="11">
    <location>
        <begin position="530"/>
        <end position="568"/>
    </location>
</feature>
<dbReference type="FunFam" id="1.10.1420.10:FF:000002">
    <property type="entry name" value="DNA mismatch repair protein MutS"/>
    <property type="match status" value="1"/>
</dbReference>
<dbReference type="InterPro" id="IPR007860">
    <property type="entry name" value="DNA_mmatch_repair_MutS_con_dom"/>
</dbReference>
<keyword evidence="3 9" id="KW-0547">Nucleotide-binding</keyword>
<comment type="similarity">
    <text evidence="1 9 10">Belongs to the DNA mismatch repair MutS family.</text>
</comment>
<evidence type="ECO:0000256" key="7">
    <source>
        <dbReference type="ARBA" id="ARBA00023204"/>
    </source>
</evidence>
<keyword evidence="11" id="KW-0175">Coiled coil</keyword>
<evidence type="ECO:0000256" key="4">
    <source>
        <dbReference type="ARBA" id="ARBA00022763"/>
    </source>
</evidence>
<evidence type="ECO:0000256" key="8">
    <source>
        <dbReference type="ARBA" id="ARBA00024647"/>
    </source>
</evidence>
<keyword evidence="7 9" id="KW-0234">DNA repair</keyword>
<dbReference type="EMBL" id="CAADFM010000064">
    <property type="protein sequence ID" value="VFK12039.1"/>
    <property type="molecule type" value="Genomic_DNA"/>
</dbReference>
<keyword evidence="4 9" id="KW-0227">DNA damage</keyword>
<dbReference type="InterPro" id="IPR016151">
    <property type="entry name" value="DNA_mismatch_repair_MutS_N"/>
</dbReference>
<dbReference type="InterPro" id="IPR017261">
    <property type="entry name" value="DNA_mismatch_repair_MutS/MSH"/>
</dbReference>
<dbReference type="Pfam" id="PF05192">
    <property type="entry name" value="MutS_III"/>
    <property type="match status" value="1"/>
</dbReference>
<dbReference type="Pfam" id="PF05188">
    <property type="entry name" value="MutS_II"/>
    <property type="match status" value="1"/>
</dbReference>
<evidence type="ECO:0000256" key="2">
    <source>
        <dbReference type="ARBA" id="ARBA00021982"/>
    </source>
</evidence>
<dbReference type="PIRSF" id="PIRSF037677">
    <property type="entry name" value="DNA_mis_repair_Msh6"/>
    <property type="match status" value="1"/>
</dbReference>
<keyword evidence="6 9" id="KW-0238">DNA-binding</keyword>
<dbReference type="AlphaFoldDB" id="A0A450W4T8"/>
<evidence type="ECO:0000256" key="12">
    <source>
        <dbReference type="SAM" id="MobiDB-lite"/>
    </source>
</evidence>
<dbReference type="PANTHER" id="PTHR11361">
    <property type="entry name" value="DNA MISMATCH REPAIR PROTEIN MUTS FAMILY MEMBER"/>
    <property type="match status" value="1"/>
</dbReference>
<dbReference type="SUPFAM" id="SSF52540">
    <property type="entry name" value="P-loop containing nucleoside triphosphate hydrolases"/>
    <property type="match status" value="1"/>
</dbReference>
<dbReference type="SUPFAM" id="SSF55271">
    <property type="entry name" value="DNA repair protein MutS, domain I"/>
    <property type="match status" value="1"/>
</dbReference>
<dbReference type="CDD" id="cd03284">
    <property type="entry name" value="ABC_MutS1"/>
    <property type="match status" value="1"/>
</dbReference>
<dbReference type="SMART" id="SM00534">
    <property type="entry name" value="MUTSac"/>
    <property type="match status" value="1"/>
</dbReference>
<dbReference type="InterPro" id="IPR045076">
    <property type="entry name" value="MutS"/>
</dbReference>
<dbReference type="GO" id="GO:0030983">
    <property type="term" value="F:mismatched DNA binding"/>
    <property type="evidence" value="ECO:0007669"/>
    <property type="project" value="InterPro"/>
</dbReference>
<dbReference type="InterPro" id="IPR036187">
    <property type="entry name" value="DNA_mismatch_repair_MutS_sf"/>
</dbReference>
<evidence type="ECO:0000256" key="10">
    <source>
        <dbReference type="RuleBase" id="RU003756"/>
    </source>
</evidence>
<evidence type="ECO:0000313" key="15">
    <source>
        <dbReference type="EMBL" id="VFK28498.1"/>
    </source>
</evidence>
<dbReference type="InterPro" id="IPR007696">
    <property type="entry name" value="DNA_mismatch_repair_MutS_core"/>
</dbReference>
<evidence type="ECO:0000256" key="6">
    <source>
        <dbReference type="ARBA" id="ARBA00023125"/>
    </source>
</evidence>
<dbReference type="EMBL" id="CAADFP010000066">
    <property type="protein sequence ID" value="VFK28498.1"/>
    <property type="molecule type" value="Genomic_DNA"/>
</dbReference>
<evidence type="ECO:0000256" key="5">
    <source>
        <dbReference type="ARBA" id="ARBA00022840"/>
    </source>
</evidence>
<dbReference type="InterPro" id="IPR005748">
    <property type="entry name" value="DNA_mismatch_repair_MutS"/>
</dbReference>
<dbReference type="GO" id="GO:0003684">
    <property type="term" value="F:damaged DNA binding"/>
    <property type="evidence" value="ECO:0007669"/>
    <property type="project" value="UniProtKB-UniRule"/>
</dbReference>
<sequence length="890" mass="97854">MPDVSISHFPTTTGINPLQENPKHTPMMRQYLRIKAEHPKTLLLYRMGDFYELFFDDAREAAKLLDIALTTRGQSNGQPIPMAGVPFHAVDSYLAKLLRQGRSAAICEQIGDPAKSKGPVERRVTRIVTPGTVTEEALLQERENLLAAAHPDPSAEGAFGIATLDLGSGRFSVLSIPNGEALGAELERVWPAELLISEDTPASPWLDRPGIRRQPPWWFDPDSGLRLLCEQFGTKDLSGFGCDSPVLIAAAGSLLQYARDTQRSALPHIRGLTVERREDALILDAATRRNLEIAESLGQTPQNTLAGIMDRAATPMGSRLFRRWLGRPLRDRAPLRLRHRCISVLSGSPAVEAARERLRDVGDMERILARVALQSARPRDLVQLRRGLETLPALRKTLSPFDTPRLRELLDSLGEHTALQALLARAIVESPPPLIRDGGVIAPGYDAELDELKDLQRDAGQFLTDLEQRERASTGIGALKVGFNRVHGYYIELSRLQADKAPDNYIRRQTLKGAERYITPELKAFEDKVLSAKERALAREKALYEALLDELNQHLDALQRTARALAEIDVLLNLAQRALDLDLHPPEFSDEPGIRITGGRHLVVERASESPFVANDLDLHAERRMLIITGPNMGGKSTYMRQSALIVLLACMGSFVPARKAIIGPVDRIFTRIGAADDLAGGRSTFMVEMTETANILHNATEQSLVLMDEIGRGTSTYDGLSLAFASASHLAEKIRAFTLFATHYFELTDLPRRVATVANVHLCAMEHGQKIVFLHHVKEGAADRSYGIQVAALAGIPPEVLDRAREMLKDLETGIRPAPLPPMPTLTPTPTPTPATESAAQMPLFSSDPSHDEAMNALAAIDPDALSPRRALEVLYQLKALLPGGAHRV</sequence>
<proteinExistence type="inferred from homology"/>
<dbReference type="InterPro" id="IPR036678">
    <property type="entry name" value="MutS_con_dom_sf"/>
</dbReference>
<dbReference type="InterPro" id="IPR027417">
    <property type="entry name" value="P-loop_NTPase"/>
</dbReference>
<organism evidence="14">
    <name type="scientific">Candidatus Kentrum sp. LPFa</name>
    <dbReference type="NCBI Taxonomy" id="2126335"/>
    <lineage>
        <taxon>Bacteria</taxon>
        <taxon>Pseudomonadati</taxon>
        <taxon>Pseudomonadota</taxon>
        <taxon>Gammaproteobacteria</taxon>
        <taxon>Candidatus Kentrum</taxon>
    </lineage>
</organism>
<dbReference type="Pfam" id="PF01624">
    <property type="entry name" value="MutS_I"/>
    <property type="match status" value="1"/>
</dbReference>
<dbReference type="NCBIfam" id="TIGR01070">
    <property type="entry name" value="mutS1"/>
    <property type="match status" value="1"/>
</dbReference>
<accession>A0A450W4T8</accession>
<dbReference type="SMART" id="SM00533">
    <property type="entry name" value="MUTSd"/>
    <property type="match status" value="1"/>
</dbReference>
<dbReference type="Gene3D" id="3.40.1170.10">
    <property type="entry name" value="DNA repair protein MutS, domain I"/>
    <property type="match status" value="1"/>
</dbReference>
<dbReference type="Gene3D" id="1.10.1420.10">
    <property type="match status" value="2"/>
</dbReference>
<protein>
    <recommendedName>
        <fullName evidence="2 9">DNA mismatch repair protein MutS</fullName>
    </recommendedName>
</protein>
<feature type="region of interest" description="Disordered" evidence="12">
    <location>
        <begin position="815"/>
        <end position="839"/>
    </location>
</feature>
<dbReference type="InterPro" id="IPR007861">
    <property type="entry name" value="DNA_mismatch_repair_MutS_clamp"/>
</dbReference>
<dbReference type="GO" id="GO:0140664">
    <property type="term" value="F:ATP-dependent DNA damage sensor activity"/>
    <property type="evidence" value="ECO:0007669"/>
    <property type="project" value="InterPro"/>
</dbReference>
<dbReference type="Pfam" id="PF05190">
    <property type="entry name" value="MutS_IV"/>
    <property type="match status" value="1"/>
</dbReference>
<reference evidence="14" key="1">
    <citation type="submission" date="2019-02" db="EMBL/GenBank/DDBJ databases">
        <authorList>
            <person name="Gruber-Vodicka R. H."/>
            <person name="Seah K. B. B."/>
        </authorList>
    </citation>
    <scope>NUCLEOTIDE SEQUENCE</scope>
    <source>
        <strain evidence="14">BECK_S312</strain>
        <strain evidence="15">BECK_S426</strain>
    </source>
</reference>
<feature type="domain" description="DNA mismatch repair proteins mutS family" evidence="13">
    <location>
        <begin position="704"/>
        <end position="720"/>
    </location>
</feature>
<dbReference type="InterPro" id="IPR000432">
    <property type="entry name" value="DNA_mismatch_repair_MutS_C"/>
</dbReference>
<dbReference type="FunFam" id="3.40.50.300:FF:000283">
    <property type="entry name" value="DNA mismatch repair protein MutS"/>
    <property type="match status" value="1"/>
</dbReference>
<name>A0A450W4T8_9GAMM</name>
<gene>
    <name evidence="9" type="primary">mutS</name>
    <name evidence="14" type="ORF">BECKLPF1236A_GA0070988_100642</name>
    <name evidence="15" type="ORF">BECKLPF1236C_GA0070990_100661</name>
</gene>
<dbReference type="GO" id="GO:0005524">
    <property type="term" value="F:ATP binding"/>
    <property type="evidence" value="ECO:0007669"/>
    <property type="project" value="UniProtKB-UniRule"/>
</dbReference>
<dbReference type="NCBIfam" id="NF003810">
    <property type="entry name" value="PRK05399.1"/>
    <property type="match status" value="1"/>
</dbReference>
<feature type="binding site" evidence="9">
    <location>
        <begin position="630"/>
        <end position="637"/>
    </location>
    <ligand>
        <name>ATP</name>
        <dbReference type="ChEBI" id="CHEBI:30616"/>
    </ligand>
</feature>
<dbReference type="SUPFAM" id="SSF53150">
    <property type="entry name" value="DNA repair protein MutS, domain II"/>
    <property type="match status" value="1"/>
</dbReference>
<dbReference type="GO" id="GO:0005829">
    <property type="term" value="C:cytosol"/>
    <property type="evidence" value="ECO:0007669"/>
    <property type="project" value="TreeGrafter"/>
</dbReference>
<evidence type="ECO:0000256" key="11">
    <source>
        <dbReference type="SAM" id="Coils"/>
    </source>
</evidence>
<dbReference type="SUPFAM" id="SSF48334">
    <property type="entry name" value="DNA repair protein MutS, domain III"/>
    <property type="match status" value="1"/>
</dbReference>